<comment type="caution">
    <text evidence="3">The sequence shown here is derived from an EMBL/GenBank/DDBJ whole genome shotgun (WGS) entry which is preliminary data.</text>
</comment>
<evidence type="ECO:0000313" key="4">
    <source>
        <dbReference type="Proteomes" id="UP001497623"/>
    </source>
</evidence>
<organism evidence="3 4">
    <name type="scientific">Meganyctiphanes norvegica</name>
    <name type="common">Northern krill</name>
    <name type="synonym">Thysanopoda norvegica</name>
    <dbReference type="NCBI Taxonomy" id="48144"/>
    <lineage>
        <taxon>Eukaryota</taxon>
        <taxon>Metazoa</taxon>
        <taxon>Ecdysozoa</taxon>
        <taxon>Arthropoda</taxon>
        <taxon>Crustacea</taxon>
        <taxon>Multicrustacea</taxon>
        <taxon>Malacostraca</taxon>
        <taxon>Eumalacostraca</taxon>
        <taxon>Eucarida</taxon>
        <taxon>Euphausiacea</taxon>
        <taxon>Euphausiidae</taxon>
        <taxon>Meganyctiphanes</taxon>
    </lineage>
</organism>
<feature type="region of interest" description="Disordered" evidence="1">
    <location>
        <begin position="136"/>
        <end position="204"/>
    </location>
</feature>
<feature type="compositionally biased region" description="Low complexity" evidence="1">
    <location>
        <begin position="329"/>
        <end position="341"/>
    </location>
</feature>
<keyword evidence="2" id="KW-0732">Signal</keyword>
<keyword evidence="4" id="KW-1185">Reference proteome</keyword>
<evidence type="ECO:0000313" key="3">
    <source>
        <dbReference type="EMBL" id="CAL4126566.1"/>
    </source>
</evidence>
<feature type="signal peptide" evidence="2">
    <location>
        <begin position="1"/>
        <end position="21"/>
    </location>
</feature>
<feature type="region of interest" description="Disordered" evidence="1">
    <location>
        <begin position="294"/>
        <end position="347"/>
    </location>
</feature>
<feature type="compositionally biased region" description="Low complexity" evidence="1">
    <location>
        <begin position="195"/>
        <end position="204"/>
    </location>
</feature>
<feature type="compositionally biased region" description="Low complexity" evidence="1">
    <location>
        <begin position="148"/>
        <end position="172"/>
    </location>
</feature>
<dbReference type="EMBL" id="CAXKWB010024715">
    <property type="protein sequence ID" value="CAL4126566.1"/>
    <property type="molecule type" value="Genomic_DNA"/>
</dbReference>
<dbReference type="AlphaFoldDB" id="A0AAV2RLJ7"/>
<accession>A0AAV2RLJ7</accession>
<feature type="non-terminal residue" evidence="3">
    <location>
        <position position="347"/>
    </location>
</feature>
<reference evidence="3 4" key="1">
    <citation type="submission" date="2024-05" db="EMBL/GenBank/DDBJ databases">
        <authorList>
            <person name="Wallberg A."/>
        </authorList>
    </citation>
    <scope>NUCLEOTIDE SEQUENCE [LARGE SCALE GENOMIC DNA]</scope>
</reference>
<evidence type="ECO:0000256" key="2">
    <source>
        <dbReference type="SAM" id="SignalP"/>
    </source>
</evidence>
<feature type="region of interest" description="Disordered" evidence="1">
    <location>
        <begin position="46"/>
        <end position="72"/>
    </location>
</feature>
<feature type="chain" id="PRO_5043886916" evidence="2">
    <location>
        <begin position="22"/>
        <end position="347"/>
    </location>
</feature>
<feature type="compositionally biased region" description="Polar residues" evidence="1">
    <location>
        <begin position="264"/>
        <end position="273"/>
    </location>
</feature>
<name>A0AAV2RLJ7_MEGNR</name>
<protein>
    <submittedName>
        <fullName evidence="3">Uncharacterized protein</fullName>
    </submittedName>
</protein>
<feature type="region of interest" description="Disordered" evidence="1">
    <location>
        <begin position="249"/>
        <end position="273"/>
    </location>
</feature>
<proteinExistence type="predicted"/>
<feature type="region of interest" description="Disordered" evidence="1">
    <location>
        <begin position="84"/>
        <end position="124"/>
    </location>
</feature>
<feature type="compositionally biased region" description="Acidic residues" evidence="1">
    <location>
        <begin position="250"/>
        <end position="261"/>
    </location>
</feature>
<dbReference type="Proteomes" id="UP001497623">
    <property type="component" value="Unassembled WGS sequence"/>
</dbReference>
<feature type="compositionally biased region" description="Polar residues" evidence="1">
    <location>
        <begin position="294"/>
        <end position="303"/>
    </location>
</feature>
<gene>
    <name evidence="3" type="ORF">MNOR_LOCUS25638</name>
</gene>
<evidence type="ECO:0000256" key="1">
    <source>
        <dbReference type="SAM" id="MobiDB-lite"/>
    </source>
</evidence>
<sequence length="347" mass="37798">MWRIWCGSVLSWCGLANLVVQKEPPLHQPLENLNNNLKLRRHISSKPVGADSDDSDAQQDDSSTSSSITGEFIQRRKLKTSRIVNLSDPSAVPPTRPVTVQPARAPIHRPDLAKSQGSPSDSGALINTYAHYKQDNLSDQDEEDDSASTISTTSTIPSPLSRSGSIRRSTGSLHRMKRLTKSANDVHMHAHLRRGMSSSRTSLSSFDDGSAASSIYSLSSNAMSSDAGSLYSDRLLSDTASIYSQSLEDVLQEEDEEEEDGQGSIQRELQSDSTDYSLLDASLNQTRKSLNASTISLASSTQAGRRLRKPHPQFLTPEQAASPHSQGRSTPSPKKPSSTLPRNTKLK</sequence>